<dbReference type="InterPro" id="IPR033023">
    <property type="entry name" value="GRXCR2"/>
</dbReference>
<dbReference type="PANTHER" id="PTHR46926">
    <property type="entry name" value="GLUTAREDOXIN DOMAIN-CONTAINING CYSTEINE-RICH PROTEIN 2"/>
    <property type="match status" value="1"/>
</dbReference>
<dbReference type="PANTHER" id="PTHR46926:SF1">
    <property type="entry name" value="GLUTAREDOXIN DOMAIN-CONTAINING CYSTEINE-RICH PROTEIN 2"/>
    <property type="match status" value="1"/>
</dbReference>
<dbReference type="CTD" id="643226"/>
<dbReference type="RefSeq" id="XP_034260927.1">
    <property type="nucleotide sequence ID" value="XM_034405036.1"/>
</dbReference>
<dbReference type="AlphaFoldDB" id="A0A6P9AQL9"/>
<dbReference type="SUPFAM" id="SSF57938">
    <property type="entry name" value="DnaJ/Hsp40 cysteine-rich domain"/>
    <property type="match status" value="1"/>
</dbReference>
<keyword evidence="2" id="KW-1185">Reference proteome</keyword>
<dbReference type="OMA" id="PFFNDYK"/>
<dbReference type="InterPro" id="IPR036410">
    <property type="entry name" value="HSP_DnaJ_Cys-rich_dom_sf"/>
</dbReference>
<dbReference type="GO" id="GO:0007605">
    <property type="term" value="P:sensory perception of sound"/>
    <property type="evidence" value="ECO:0007669"/>
    <property type="project" value="InterPro"/>
</dbReference>
<sequence>MDEFQKKSNQKHDARSRKVRFKISSAYSGRVLKQMYEDGQELEIPAEGYSHNCQSWNFEPRDNLLGIRENPDHSFYPSAKLNAQRISVFREGNKYTLTSNSSLLNDDKADDRMQPRILDFGRIIIYTSNLKIIRTPLSKKELMQRIMQNEGVDDCSFMNSEGRGGSSTVQSNGNINSDETESGHNQHVWEGDEENSCSQCKGSGSAPCAVCHGSKFSMLANRFKESYRALRCPACNENGQQPCQICV</sequence>
<name>A0A6P9AQL9_PANGU</name>
<dbReference type="FunCoup" id="A0A6P9AQL9">
    <property type="interactions" value="60"/>
</dbReference>
<reference evidence="3" key="1">
    <citation type="submission" date="2025-08" db="UniProtKB">
        <authorList>
            <consortium name="RefSeq"/>
        </authorList>
    </citation>
    <scope>IDENTIFICATION</scope>
    <source>
        <tissue evidence="3">Blood</tissue>
    </source>
</reference>
<dbReference type="InParanoid" id="A0A6P9AQL9"/>
<feature type="compositionally biased region" description="Polar residues" evidence="1">
    <location>
        <begin position="166"/>
        <end position="177"/>
    </location>
</feature>
<dbReference type="GO" id="GO:0005902">
    <property type="term" value="C:microvillus"/>
    <property type="evidence" value="ECO:0007669"/>
    <property type="project" value="TreeGrafter"/>
</dbReference>
<accession>A0A6P9AQL9</accession>
<feature type="region of interest" description="Disordered" evidence="1">
    <location>
        <begin position="159"/>
        <end position="186"/>
    </location>
</feature>
<evidence type="ECO:0000313" key="3">
    <source>
        <dbReference type="RefSeq" id="XP_034260927.1"/>
    </source>
</evidence>
<dbReference type="KEGG" id="pgut:117656860"/>
<evidence type="ECO:0000313" key="2">
    <source>
        <dbReference type="Proteomes" id="UP001652622"/>
    </source>
</evidence>
<organism evidence="2 3">
    <name type="scientific">Pantherophis guttatus</name>
    <name type="common">Corn snake</name>
    <name type="synonym">Elaphe guttata</name>
    <dbReference type="NCBI Taxonomy" id="94885"/>
    <lineage>
        <taxon>Eukaryota</taxon>
        <taxon>Metazoa</taxon>
        <taxon>Chordata</taxon>
        <taxon>Craniata</taxon>
        <taxon>Vertebrata</taxon>
        <taxon>Euteleostomi</taxon>
        <taxon>Lepidosauria</taxon>
        <taxon>Squamata</taxon>
        <taxon>Bifurcata</taxon>
        <taxon>Unidentata</taxon>
        <taxon>Episquamata</taxon>
        <taxon>Toxicofera</taxon>
        <taxon>Serpentes</taxon>
        <taxon>Colubroidea</taxon>
        <taxon>Colubridae</taxon>
        <taxon>Colubrinae</taxon>
        <taxon>Pantherophis</taxon>
    </lineage>
</organism>
<gene>
    <name evidence="3" type="primary">GRXCR2</name>
</gene>
<protein>
    <submittedName>
        <fullName evidence="3">Glutaredoxin domain-containing cysteine-rich protein 2 isoform X1</fullName>
    </submittedName>
</protein>
<proteinExistence type="predicted"/>
<dbReference type="OrthoDB" id="423313at2759"/>
<dbReference type="GO" id="GO:0120043">
    <property type="term" value="C:stereocilium shaft"/>
    <property type="evidence" value="ECO:0007669"/>
    <property type="project" value="TreeGrafter"/>
</dbReference>
<dbReference type="GO" id="GO:0120044">
    <property type="term" value="C:stereocilium base"/>
    <property type="evidence" value="ECO:0007669"/>
    <property type="project" value="TreeGrafter"/>
</dbReference>
<dbReference type="Proteomes" id="UP001652622">
    <property type="component" value="Unplaced"/>
</dbReference>
<dbReference type="GeneID" id="117656860"/>
<evidence type="ECO:0000256" key="1">
    <source>
        <dbReference type="SAM" id="MobiDB-lite"/>
    </source>
</evidence>